<dbReference type="GO" id="GO:0008107">
    <property type="term" value="F:galactoside 2-alpha-L-fucosyltransferase activity"/>
    <property type="evidence" value="ECO:0007669"/>
    <property type="project" value="InterPro"/>
</dbReference>
<sequence length="212" mass="24563">MGEYATLFALHKIYEVSSVILPIIKQRLSCFPNLTLPDIPKSYERADWTPVKNIGKIYNYAPIELAAAGLLGPKLFVMREYPFEIQLFHAVREDVVKQFAFSPEIQRQANDHINKILEILKIADQSLNNNDKEMISHQGLFNDTSQMSELDVTIIGFHIRRTDYANHTKNMFGATLPESAYFNQALEYYRKKHKRPIFIVASDDYDYVKTKL</sequence>
<dbReference type="GO" id="GO:0032580">
    <property type="term" value="C:Golgi cisterna membrane"/>
    <property type="evidence" value="ECO:0007669"/>
    <property type="project" value="UniProtKB-SubCell"/>
</dbReference>
<comment type="caution">
    <text evidence="4">The sequence shown here is derived from an EMBL/GenBank/DDBJ whole genome shotgun (WGS) entry which is preliminary data.</text>
</comment>
<accession>A0AAV2Q654</accession>
<organism evidence="4 5">
    <name type="scientific">Meganyctiphanes norvegica</name>
    <name type="common">Northern krill</name>
    <name type="synonym">Thysanopoda norvegica</name>
    <dbReference type="NCBI Taxonomy" id="48144"/>
    <lineage>
        <taxon>Eukaryota</taxon>
        <taxon>Metazoa</taxon>
        <taxon>Ecdysozoa</taxon>
        <taxon>Arthropoda</taxon>
        <taxon>Crustacea</taxon>
        <taxon>Multicrustacea</taxon>
        <taxon>Malacostraca</taxon>
        <taxon>Eumalacostraca</taxon>
        <taxon>Eucarida</taxon>
        <taxon>Euphausiacea</taxon>
        <taxon>Euphausiidae</taxon>
        <taxon>Meganyctiphanes</taxon>
    </lineage>
</organism>
<dbReference type="PANTHER" id="PTHR11927">
    <property type="entry name" value="GALACTOSIDE 2-L-FUCOSYLTRANSFERASE"/>
    <property type="match status" value="1"/>
</dbReference>
<keyword evidence="2 3" id="KW-0808">Transferase</keyword>
<dbReference type="AlphaFoldDB" id="A0AAV2Q654"/>
<keyword evidence="5" id="KW-1185">Reference proteome</keyword>
<reference evidence="4 5" key="1">
    <citation type="submission" date="2024-05" db="EMBL/GenBank/DDBJ databases">
        <authorList>
            <person name="Wallberg A."/>
        </authorList>
    </citation>
    <scope>NUCLEOTIDE SEQUENCE [LARGE SCALE GENOMIC DNA]</scope>
</reference>
<evidence type="ECO:0000256" key="3">
    <source>
        <dbReference type="RuleBase" id="RU363129"/>
    </source>
</evidence>
<dbReference type="EMBL" id="CAXKWB010004297">
    <property type="protein sequence ID" value="CAL4073212.1"/>
    <property type="molecule type" value="Genomic_DNA"/>
</dbReference>
<dbReference type="InterPro" id="IPR002516">
    <property type="entry name" value="Glyco_trans_11"/>
</dbReference>
<evidence type="ECO:0000256" key="1">
    <source>
        <dbReference type="ARBA" id="ARBA00022676"/>
    </source>
</evidence>
<keyword evidence="3" id="KW-0325">Glycoprotein</keyword>
<dbReference type="Pfam" id="PF01531">
    <property type="entry name" value="Glyco_transf_11"/>
    <property type="match status" value="1"/>
</dbReference>
<name>A0AAV2Q654_MEGNR</name>
<comment type="pathway">
    <text evidence="3">Protein modification; protein glycosylation.</text>
</comment>
<comment type="subcellular location">
    <subcellularLocation>
        <location evidence="3">Golgi apparatus</location>
        <location evidence="3">Golgi stack membrane</location>
        <topology evidence="3">Single-pass type II membrane protein</topology>
    </subcellularLocation>
</comment>
<protein>
    <recommendedName>
        <fullName evidence="3">L-Fucosyltransferase</fullName>
        <ecNumber evidence="3">2.4.1.-</ecNumber>
    </recommendedName>
</protein>
<feature type="non-terminal residue" evidence="4">
    <location>
        <position position="212"/>
    </location>
</feature>
<evidence type="ECO:0000256" key="2">
    <source>
        <dbReference type="ARBA" id="ARBA00022679"/>
    </source>
</evidence>
<comment type="similarity">
    <text evidence="3">Belongs to the glycosyltransferase 11 family.</text>
</comment>
<evidence type="ECO:0000313" key="4">
    <source>
        <dbReference type="EMBL" id="CAL4073212.1"/>
    </source>
</evidence>
<evidence type="ECO:0000313" key="5">
    <source>
        <dbReference type="Proteomes" id="UP001497623"/>
    </source>
</evidence>
<proteinExistence type="inferred from homology"/>
<dbReference type="Proteomes" id="UP001497623">
    <property type="component" value="Unassembled WGS sequence"/>
</dbReference>
<keyword evidence="1 3" id="KW-0328">Glycosyltransferase</keyword>
<dbReference type="PANTHER" id="PTHR11927:SF9">
    <property type="entry name" value="L-FUCOSYLTRANSFERASE"/>
    <property type="match status" value="1"/>
</dbReference>
<keyword evidence="3" id="KW-0333">Golgi apparatus</keyword>
<keyword evidence="3" id="KW-0735">Signal-anchor</keyword>
<keyword evidence="3" id="KW-0812">Transmembrane</keyword>
<gene>
    <name evidence="4" type="ORF">MNOR_LOCUS9054</name>
</gene>
<dbReference type="EC" id="2.4.1.-" evidence="3"/>
<dbReference type="GO" id="GO:0005975">
    <property type="term" value="P:carbohydrate metabolic process"/>
    <property type="evidence" value="ECO:0007669"/>
    <property type="project" value="InterPro"/>
</dbReference>